<dbReference type="PROSITE" id="PS00356">
    <property type="entry name" value="HTH_LACI_1"/>
    <property type="match status" value="1"/>
</dbReference>
<dbReference type="InterPro" id="IPR028082">
    <property type="entry name" value="Peripla_BP_I"/>
</dbReference>
<dbReference type="CDD" id="cd01392">
    <property type="entry name" value="HTH_LacI"/>
    <property type="match status" value="1"/>
</dbReference>
<evidence type="ECO:0000313" key="7">
    <source>
        <dbReference type="Proteomes" id="UP000295818"/>
    </source>
</evidence>
<evidence type="ECO:0000256" key="1">
    <source>
        <dbReference type="ARBA" id="ARBA00023015"/>
    </source>
</evidence>
<dbReference type="Proteomes" id="UP000295818">
    <property type="component" value="Unassembled WGS sequence"/>
</dbReference>
<dbReference type="SUPFAM" id="SSF47413">
    <property type="entry name" value="lambda repressor-like DNA-binding domains"/>
    <property type="match status" value="1"/>
</dbReference>
<dbReference type="InterPro" id="IPR010982">
    <property type="entry name" value="Lambda_DNA-bd_dom_sf"/>
</dbReference>
<reference evidence="6 7" key="1">
    <citation type="journal article" date="2015" name="Stand. Genomic Sci.">
        <title>Genomic Encyclopedia of Bacterial and Archaeal Type Strains, Phase III: the genomes of soil and plant-associated and newly described type strains.</title>
        <authorList>
            <person name="Whitman W.B."/>
            <person name="Woyke T."/>
            <person name="Klenk H.P."/>
            <person name="Zhou Y."/>
            <person name="Lilburn T.G."/>
            <person name="Beck B.J."/>
            <person name="De Vos P."/>
            <person name="Vandamme P."/>
            <person name="Eisen J.A."/>
            <person name="Garrity G."/>
            <person name="Hugenholtz P."/>
            <person name="Kyrpides N.C."/>
        </authorList>
    </citation>
    <scope>NUCLEOTIDE SEQUENCE [LARGE SCALE GENOMIC DNA]</scope>
    <source>
        <strain evidence="6 7">VKM Ac-2538</strain>
    </source>
</reference>
<dbReference type="Gene3D" id="1.10.260.40">
    <property type="entry name" value="lambda repressor-like DNA-binding domains"/>
    <property type="match status" value="1"/>
</dbReference>
<proteinExistence type="predicted"/>
<dbReference type="Gene3D" id="3.40.50.2300">
    <property type="match status" value="2"/>
</dbReference>
<name>A0ABY2BP32_9ACTN</name>
<dbReference type="SUPFAM" id="SSF53822">
    <property type="entry name" value="Periplasmic binding protein-like I"/>
    <property type="match status" value="1"/>
</dbReference>
<protein>
    <submittedName>
        <fullName evidence="6">LacI family transcriptional regulator</fullName>
    </submittedName>
</protein>
<dbReference type="PANTHER" id="PTHR30146:SF109">
    <property type="entry name" value="HTH-TYPE TRANSCRIPTIONAL REGULATOR GALS"/>
    <property type="match status" value="1"/>
</dbReference>
<dbReference type="InterPro" id="IPR046335">
    <property type="entry name" value="LacI/GalR-like_sensor"/>
</dbReference>
<evidence type="ECO:0000256" key="4">
    <source>
        <dbReference type="SAM" id="MobiDB-lite"/>
    </source>
</evidence>
<dbReference type="PROSITE" id="PS50932">
    <property type="entry name" value="HTH_LACI_2"/>
    <property type="match status" value="1"/>
</dbReference>
<dbReference type="Pfam" id="PF13377">
    <property type="entry name" value="Peripla_BP_3"/>
    <property type="match status" value="1"/>
</dbReference>
<keyword evidence="1" id="KW-0805">Transcription regulation</keyword>
<keyword evidence="2" id="KW-0238">DNA-binding</keyword>
<keyword evidence="3" id="KW-0804">Transcription</keyword>
<evidence type="ECO:0000256" key="2">
    <source>
        <dbReference type="ARBA" id="ARBA00023125"/>
    </source>
</evidence>
<gene>
    <name evidence="6" type="ORF">EV644_10330</name>
</gene>
<dbReference type="CDD" id="cd06293">
    <property type="entry name" value="PBP1_LacI-like"/>
    <property type="match status" value="1"/>
</dbReference>
<dbReference type="PANTHER" id="PTHR30146">
    <property type="entry name" value="LACI-RELATED TRANSCRIPTIONAL REPRESSOR"/>
    <property type="match status" value="1"/>
</dbReference>
<dbReference type="Pfam" id="PF00356">
    <property type="entry name" value="LacI"/>
    <property type="match status" value="1"/>
</dbReference>
<evidence type="ECO:0000256" key="3">
    <source>
        <dbReference type="ARBA" id="ARBA00023163"/>
    </source>
</evidence>
<evidence type="ECO:0000259" key="5">
    <source>
        <dbReference type="PROSITE" id="PS50932"/>
    </source>
</evidence>
<dbReference type="SMART" id="SM00354">
    <property type="entry name" value="HTH_LACI"/>
    <property type="match status" value="1"/>
</dbReference>
<keyword evidence="7" id="KW-1185">Reference proteome</keyword>
<comment type="caution">
    <text evidence="6">The sequence shown here is derived from an EMBL/GenBank/DDBJ whole genome shotgun (WGS) entry which is preliminary data.</text>
</comment>
<feature type="compositionally biased region" description="Basic residues" evidence="4">
    <location>
        <begin position="35"/>
        <end position="44"/>
    </location>
</feature>
<dbReference type="EMBL" id="SLWM01000003">
    <property type="protein sequence ID" value="TCO27334.1"/>
    <property type="molecule type" value="Genomic_DNA"/>
</dbReference>
<feature type="domain" description="HTH lacI-type" evidence="5">
    <location>
        <begin position="50"/>
        <end position="104"/>
    </location>
</feature>
<feature type="region of interest" description="Disordered" evidence="4">
    <location>
        <begin position="1"/>
        <end position="45"/>
    </location>
</feature>
<dbReference type="InterPro" id="IPR000843">
    <property type="entry name" value="HTH_LacI"/>
</dbReference>
<sequence>MTPSGAADRARKTPDPGTTGRAERAERAVSPSVRRQARRLRPGRVTRAAAGVKDVAAAAGVSLGTVSNVLNRPEMVSPTTRAKVEAAMASLGFVRNESARQLRAGSSRILAYLMLDAGNPFFTDVARGVEEAAQAAGLSVFLCNSNEDAAREADYLDLLEQQRVQGVLITPIDPDSSRLRKLPSRGTPVVLVDRAIDDDEHCSVAVDDVLGGEIALSHLIELGHQRVAFVGGPNTIGQVTDRREGARRAVEDAGLPADSLVDVLTGALTVAEGRGAGQRLAGLRADRRPTAAFCANDLLALGLLQQCVSLGLRVPEDLAIVGYDDIEFAAAAAVPLTSVRQPRQLLGRRAAELLLDESSNPDHEHQRVTFTPELIVRTSTRGTT</sequence>
<accession>A0ABY2BP32</accession>
<organism evidence="6 7">
    <name type="scientific">Kribbella orskensis</name>
    <dbReference type="NCBI Taxonomy" id="2512216"/>
    <lineage>
        <taxon>Bacteria</taxon>
        <taxon>Bacillati</taxon>
        <taxon>Actinomycetota</taxon>
        <taxon>Actinomycetes</taxon>
        <taxon>Propionibacteriales</taxon>
        <taxon>Kribbellaceae</taxon>
        <taxon>Kribbella</taxon>
    </lineage>
</organism>
<evidence type="ECO:0000313" key="6">
    <source>
        <dbReference type="EMBL" id="TCO27334.1"/>
    </source>
</evidence>